<dbReference type="InterPro" id="IPR006847">
    <property type="entry name" value="IF2_N"/>
</dbReference>
<keyword evidence="3" id="KW-0396">Initiation factor</keyword>
<dbReference type="InterPro" id="IPR000178">
    <property type="entry name" value="TF_IF2_bacterial-like"/>
</dbReference>
<keyword evidence="5" id="KW-0648">Protein biosynthesis</keyword>
<evidence type="ECO:0000256" key="8">
    <source>
        <dbReference type="ARBA" id="ARBA00023134"/>
    </source>
</evidence>
<keyword evidence="4" id="KW-0547">Nucleotide-binding</keyword>
<dbReference type="OrthoDB" id="361630at2759"/>
<dbReference type="GO" id="GO:0005739">
    <property type="term" value="C:mitochondrion"/>
    <property type="evidence" value="ECO:0007669"/>
    <property type="project" value="UniProtKB-SubCell"/>
</dbReference>
<dbReference type="InterPro" id="IPR000795">
    <property type="entry name" value="T_Tr_GTP-bd_dom"/>
</dbReference>
<comment type="function">
    <text evidence="9">One of the essential components for the initiation of protein synthesis. Protects formylmethionyl-tRNA from spontaneous hydrolysis and promotes its binding to the 30S ribosomal subunits. Also involved in the hydrolysis of GTP during the formation of the 70S ribosomal complex.</text>
</comment>
<dbReference type="GO" id="GO:0003743">
    <property type="term" value="F:translation initiation factor activity"/>
    <property type="evidence" value="ECO:0007669"/>
    <property type="project" value="UniProtKB-KW"/>
</dbReference>
<dbReference type="PROSITE" id="PS51722">
    <property type="entry name" value="G_TR_2"/>
    <property type="match status" value="1"/>
</dbReference>
<dbReference type="Pfam" id="PF00009">
    <property type="entry name" value="GTP_EFTU"/>
    <property type="match status" value="1"/>
</dbReference>
<dbReference type="InterPro" id="IPR036925">
    <property type="entry name" value="TIF_IF2_dom3_sf"/>
</dbReference>
<dbReference type="OMA" id="RKNPWMN"/>
<keyword evidence="6" id="KW-0809">Transit peptide</keyword>
<evidence type="ECO:0000256" key="3">
    <source>
        <dbReference type="ARBA" id="ARBA00022540"/>
    </source>
</evidence>
<evidence type="ECO:0000256" key="2">
    <source>
        <dbReference type="ARBA" id="ARBA00007733"/>
    </source>
</evidence>
<evidence type="ECO:0000256" key="11">
    <source>
        <dbReference type="SAM" id="MobiDB-lite"/>
    </source>
</evidence>
<dbReference type="InterPro" id="IPR053905">
    <property type="entry name" value="EF-G-like_DII"/>
</dbReference>
<comment type="subcellular location">
    <subcellularLocation>
        <location evidence="1">Mitochondrion</location>
    </subcellularLocation>
</comment>
<dbReference type="Proteomes" id="UP000193685">
    <property type="component" value="Unassembled WGS sequence"/>
</dbReference>
<dbReference type="Gene3D" id="3.40.50.10050">
    <property type="entry name" value="Translation initiation factor IF- 2, domain 3"/>
    <property type="match status" value="1"/>
</dbReference>
<keyword evidence="7" id="KW-0496">Mitochondrion</keyword>
<dbReference type="Pfam" id="PF04760">
    <property type="entry name" value="IF2_N"/>
    <property type="match status" value="1"/>
</dbReference>
<dbReference type="InterPro" id="IPR027417">
    <property type="entry name" value="P-loop_NTPase"/>
</dbReference>
<dbReference type="Pfam" id="PF11987">
    <property type="entry name" value="IF-2"/>
    <property type="match status" value="1"/>
</dbReference>
<dbReference type="EMBL" id="MCFI01000019">
    <property type="protein sequence ID" value="ORY77710.1"/>
    <property type="molecule type" value="Genomic_DNA"/>
</dbReference>
<dbReference type="NCBIfam" id="TIGR00231">
    <property type="entry name" value="small_GTP"/>
    <property type="match status" value="1"/>
</dbReference>
<dbReference type="SUPFAM" id="SSF52540">
    <property type="entry name" value="P-loop containing nucleoside triphosphate hydrolases"/>
    <property type="match status" value="1"/>
</dbReference>
<accession>A0A1Y2F1H6</accession>
<dbReference type="GeneID" id="63784626"/>
<dbReference type="CDD" id="cd03702">
    <property type="entry name" value="IF2_mtIF2_II"/>
    <property type="match status" value="1"/>
</dbReference>
<gene>
    <name evidence="13" type="ORF">BCR37DRAFT_350693</name>
</gene>
<evidence type="ECO:0000256" key="1">
    <source>
        <dbReference type="ARBA" id="ARBA00004173"/>
    </source>
</evidence>
<dbReference type="AlphaFoldDB" id="A0A1Y2F1H6"/>
<keyword evidence="8" id="KW-0342">GTP-binding</keyword>
<reference evidence="13 14" key="1">
    <citation type="submission" date="2016-07" db="EMBL/GenBank/DDBJ databases">
        <title>Pervasive Adenine N6-methylation of Active Genes in Fungi.</title>
        <authorList>
            <consortium name="DOE Joint Genome Institute"/>
            <person name="Mondo S.J."/>
            <person name="Dannebaum R.O."/>
            <person name="Kuo R.C."/>
            <person name="Labutti K."/>
            <person name="Haridas S."/>
            <person name="Kuo A."/>
            <person name="Salamov A."/>
            <person name="Ahrendt S.R."/>
            <person name="Lipzen A."/>
            <person name="Sullivan W."/>
            <person name="Andreopoulos W.B."/>
            <person name="Clum A."/>
            <person name="Lindquist E."/>
            <person name="Daum C."/>
            <person name="Ramamoorthy G.K."/>
            <person name="Gryganskyi A."/>
            <person name="Culley D."/>
            <person name="Magnuson J.K."/>
            <person name="James T.Y."/>
            <person name="O'Malley M.A."/>
            <person name="Stajich J.E."/>
            <person name="Spatafora J.W."/>
            <person name="Visel A."/>
            <person name="Grigoriev I.V."/>
        </authorList>
    </citation>
    <scope>NUCLEOTIDE SEQUENCE [LARGE SCALE GENOMIC DNA]</scope>
    <source>
        <strain evidence="13 14">12-1054</strain>
    </source>
</reference>
<dbReference type="InterPro" id="IPR023115">
    <property type="entry name" value="TIF_IF2_dom3"/>
</dbReference>
<dbReference type="InterPro" id="IPR044145">
    <property type="entry name" value="IF2_II"/>
</dbReference>
<keyword evidence="14" id="KW-1185">Reference proteome</keyword>
<dbReference type="PANTHER" id="PTHR43381">
    <property type="entry name" value="TRANSLATION INITIATION FACTOR IF-2-RELATED"/>
    <property type="match status" value="1"/>
</dbReference>
<dbReference type="NCBIfam" id="TIGR00487">
    <property type="entry name" value="IF-2"/>
    <property type="match status" value="1"/>
</dbReference>
<evidence type="ECO:0000256" key="5">
    <source>
        <dbReference type="ARBA" id="ARBA00022917"/>
    </source>
</evidence>
<comment type="caution">
    <text evidence="13">The sequence shown here is derived from an EMBL/GenBank/DDBJ whole genome shotgun (WGS) entry which is preliminary data.</text>
</comment>
<comment type="similarity">
    <text evidence="2">Belongs to the TRAFAC class translation factor GTPase superfamily. Classic translation factor GTPase family. IF-2 subfamily.</text>
</comment>
<feature type="compositionally biased region" description="Polar residues" evidence="11">
    <location>
        <begin position="424"/>
        <end position="436"/>
    </location>
</feature>
<proteinExistence type="inferred from homology"/>
<dbReference type="Gene3D" id="2.40.30.10">
    <property type="entry name" value="Translation factors"/>
    <property type="match status" value="2"/>
</dbReference>
<evidence type="ECO:0000256" key="4">
    <source>
        <dbReference type="ARBA" id="ARBA00022741"/>
    </source>
</evidence>
<feature type="region of interest" description="Disordered" evidence="11">
    <location>
        <begin position="1"/>
        <end position="25"/>
    </location>
</feature>
<evidence type="ECO:0000256" key="10">
    <source>
        <dbReference type="ARBA" id="ARBA00044200"/>
    </source>
</evidence>
<dbReference type="PROSITE" id="PS01176">
    <property type="entry name" value="IF2"/>
    <property type="match status" value="1"/>
</dbReference>
<dbReference type="Pfam" id="PF22042">
    <property type="entry name" value="EF-G_D2"/>
    <property type="match status" value="1"/>
</dbReference>
<dbReference type="PANTHER" id="PTHR43381:SF20">
    <property type="entry name" value="TRANSLATION INITIATION FACTOR IF-2, MITOCHONDRIAL"/>
    <property type="match status" value="1"/>
</dbReference>
<dbReference type="CDD" id="cd03692">
    <property type="entry name" value="mtIF2_IVc"/>
    <property type="match status" value="1"/>
</dbReference>
<dbReference type="FunFam" id="2.40.30.10:FF:000008">
    <property type="entry name" value="Translation initiation factor IF-2"/>
    <property type="match status" value="1"/>
</dbReference>
<sequence length="650" mass="70389">MDREKHARKLQAQQAPTPGQEVYRKRPRSAHLQQVKSQLYLPPSISVTNFSKLLNVRLVELQQKMEEAGFVHTAPDYTLTAEDASLIAGEFNFDAVVDDTNAFDLYARPLPADMSALPLRAPLITIMGHVDHGKTTLLDTLRKSSVAAKEAGGITQHIGAFSVKLPGGDKQITFLDTPGHAAFESMRQRGASVTDIVVLVVAADDSVMPQTKEAIKHAHSAGVAMIVAVNKIDKPDANAEKVKRDLLAHGVEVEDFGGEVQAVAVSGLTGKGLDDLESAIVSQAEIMDIRADPQGTPEGWVIESSVKRGRGAVASLIVRCGTLKQGSLIVAGSTWCRVRAMSDEAGTQLKEALPGTPVEVTGWSTLPAAGDEVLGASSEKEAKQVVANRLLRQEQLQQLKDIEAINEKRLKEREEALKAAQAESANNESTPPTETATDSKKSRIEVPLIIKADVSGSVEAIYDSIAFIGNDEVATKIVDKQVGEVSESDILRAAASGGKIVAFNVAVDRKTEALAARQGVEILKERVIYRLIDAVRDKLAEHLKPIEQQRVVGEAEVLKLFQITTKGRETTTVAGCRITNGTLEKARKFRILRKKATIWEGQLKMLKHVKQEVATLGKGNECGLQFEAFEALEAGDAIQCYSVDFIKRTL</sequence>
<evidence type="ECO:0000313" key="13">
    <source>
        <dbReference type="EMBL" id="ORY77710.1"/>
    </source>
</evidence>
<feature type="domain" description="Tr-type G" evidence="12">
    <location>
        <begin position="119"/>
        <end position="288"/>
    </location>
</feature>
<dbReference type="InterPro" id="IPR015760">
    <property type="entry name" value="TIF_IF2"/>
</dbReference>
<dbReference type="SUPFAM" id="SSF52156">
    <property type="entry name" value="Initiation factor IF2/eIF5b, domain 3"/>
    <property type="match status" value="1"/>
</dbReference>
<dbReference type="HAMAP" id="MF_00100_B">
    <property type="entry name" value="IF_2_B"/>
    <property type="match status" value="1"/>
</dbReference>
<dbReference type="InterPro" id="IPR005225">
    <property type="entry name" value="Small_GTP-bd"/>
</dbReference>
<protein>
    <recommendedName>
        <fullName evidence="10">Translation initiation factor IF-2, mitochondrial</fullName>
    </recommendedName>
</protein>
<dbReference type="Gene3D" id="3.40.50.300">
    <property type="entry name" value="P-loop containing nucleotide triphosphate hydrolases"/>
    <property type="match status" value="1"/>
</dbReference>
<dbReference type="FunFam" id="2.40.30.10:FF:000007">
    <property type="entry name" value="Translation initiation factor IF-2"/>
    <property type="match status" value="1"/>
</dbReference>
<dbReference type="STRING" id="56484.A0A1Y2F1H6"/>
<dbReference type="InterPro" id="IPR009000">
    <property type="entry name" value="Transl_B-barrel_sf"/>
</dbReference>
<dbReference type="GO" id="GO:0003924">
    <property type="term" value="F:GTPase activity"/>
    <property type="evidence" value="ECO:0007669"/>
    <property type="project" value="InterPro"/>
</dbReference>
<evidence type="ECO:0000256" key="6">
    <source>
        <dbReference type="ARBA" id="ARBA00022946"/>
    </source>
</evidence>
<organism evidence="13 14">
    <name type="scientific">Protomyces lactucae-debilis</name>
    <dbReference type="NCBI Taxonomy" id="2754530"/>
    <lineage>
        <taxon>Eukaryota</taxon>
        <taxon>Fungi</taxon>
        <taxon>Dikarya</taxon>
        <taxon>Ascomycota</taxon>
        <taxon>Taphrinomycotina</taxon>
        <taxon>Taphrinomycetes</taxon>
        <taxon>Taphrinales</taxon>
        <taxon>Protomycetaceae</taxon>
        <taxon>Protomyces</taxon>
    </lineage>
</organism>
<dbReference type="SUPFAM" id="SSF50447">
    <property type="entry name" value="Translation proteins"/>
    <property type="match status" value="2"/>
</dbReference>
<dbReference type="GO" id="GO:0005525">
    <property type="term" value="F:GTP binding"/>
    <property type="evidence" value="ECO:0007669"/>
    <property type="project" value="UniProtKB-KW"/>
</dbReference>
<dbReference type="CDD" id="cd01887">
    <property type="entry name" value="IF2_eIF5B"/>
    <property type="match status" value="1"/>
</dbReference>
<dbReference type="FunFam" id="3.40.50.10050:FF:000001">
    <property type="entry name" value="Translation initiation factor IF-2"/>
    <property type="match status" value="1"/>
</dbReference>
<evidence type="ECO:0000259" key="12">
    <source>
        <dbReference type="PROSITE" id="PS51722"/>
    </source>
</evidence>
<name>A0A1Y2F1H6_PROLT</name>
<evidence type="ECO:0000256" key="7">
    <source>
        <dbReference type="ARBA" id="ARBA00023128"/>
    </source>
</evidence>
<dbReference type="FunFam" id="3.40.50.300:FF:000019">
    <property type="entry name" value="Translation initiation factor IF-2"/>
    <property type="match status" value="1"/>
</dbReference>
<evidence type="ECO:0000256" key="9">
    <source>
        <dbReference type="ARBA" id="ARBA00025162"/>
    </source>
</evidence>
<feature type="region of interest" description="Disordered" evidence="11">
    <location>
        <begin position="415"/>
        <end position="440"/>
    </location>
</feature>
<evidence type="ECO:0000313" key="14">
    <source>
        <dbReference type="Proteomes" id="UP000193685"/>
    </source>
</evidence>
<dbReference type="RefSeq" id="XP_040723095.1">
    <property type="nucleotide sequence ID" value="XM_040868027.1"/>
</dbReference>